<dbReference type="GO" id="GO:0003960">
    <property type="term" value="F:quinone reductase (NADPH) activity"/>
    <property type="evidence" value="ECO:0007669"/>
    <property type="project" value="InterPro"/>
</dbReference>
<dbReference type="GO" id="GO:0070402">
    <property type="term" value="F:NADPH binding"/>
    <property type="evidence" value="ECO:0007669"/>
    <property type="project" value="TreeGrafter"/>
</dbReference>
<dbReference type="EMBL" id="CP123387">
    <property type="protein sequence ID" value="XCC97321.1"/>
    <property type="molecule type" value="Genomic_DNA"/>
</dbReference>
<dbReference type="InterPro" id="IPR013154">
    <property type="entry name" value="ADH-like_N"/>
</dbReference>
<dbReference type="InterPro" id="IPR020843">
    <property type="entry name" value="ER"/>
</dbReference>
<organism evidence="4">
    <name type="scientific">Alloyangia sp. H15</name>
    <dbReference type="NCBI Taxonomy" id="3029062"/>
    <lineage>
        <taxon>Bacteria</taxon>
        <taxon>Pseudomonadati</taxon>
        <taxon>Pseudomonadota</taxon>
        <taxon>Alphaproteobacteria</taxon>
        <taxon>Rhodobacterales</taxon>
        <taxon>Roseobacteraceae</taxon>
        <taxon>Alloyangia</taxon>
    </lineage>
</organism>
<dbReference type="InterPro" id="IPR036291">
    <property type="entry name" value="NAD(P)-bd_dom_sf"/>
</dbReference>
<dbReference type="Gene3D" id="3.90.180.10">
    <property type="entry name" value="Medium-chain alcohol dehydrogenases, catalytic domain"/>
    <property type="match status" value="1"/>
</dbReference>
<evidence type="ECO:0000256" key="2">
    <source>
        <dbReference type="ARBA" id="ARBA00023002"/>
    </source>
</evidence>
<gene>
    <name evidence="4" type="ORF">PVT71_24985</name>
</gene>
<dbReference type="SUPFAM" id="SSF51735">
    <property type="entry name" value="NAD(P)-binding Rossmann-fold domains"/>
    <property type="match status" value="1"/>
</dbReference>
<protein>
    <submittedName>
        <fullName evidence="4">Quinone oxidoreductase</fullName>
    </submittedName>
</protein>
<name>A0AAU8AQR5_9RHOB</name>
<dbReference type="GO" id="GO:0035925">
    <property type="term" value="F:mRNA 3'-UTR AU-rich region binding"/>
    <property type="evidence" value="ECO:0007669"/>
    <property type="project" value="TreeGrafter"/>
</dbReference>
<evidence type="ECO:0000313" key="4">
    <source>
        <dbReference type="EMBL" id="XCC97321.1"/>
    </source>
</evidence>
<dbReference type="GO" id="GO:0005829">
    <property type="term" value="C:cytosol"/>
    <property type="evidence" value="ECO:0007669"/>
    <property type="project" value="TreeGrafter"/>
</dbReference>
<keyword evidence="4" id="KW-0614">Plasmid</keyword>
<accession>A0AAU8AQR5</accession>
<evidence type="ECO:0000259" key="3">
    <source>
        <dbReference type="SMART" id="SM00829"/>
    </source>
</evidence>
<evidence type="ECO:0000256" key="1">
    <source>
        <dbReference type="ARBA" id="ARBA00022857"/>
    </source>
</evidence>
<dbReference type="SMART" id="SM00829">
    <property type="entry name" value="PKS_ER"/>
    <property type="match status" value="1"/>
</dbReference>
<dbReference type="Pfam" id="PF08240">
    <property type="entry name" value="ADH_N"/>
    <property type="match status" value="1"/>
</dbReference>
<dbReference type="InterPro" id="IPR013149">
    <property type="entry name" value="ADH-like_C"/>
</dbReference>
<keyword evidence="1" id="KW-0521">NADP</keyword>
<keyword evidence="2" id="KW-0560">Oxidoreductase</keyword>
<dbReference type="Pfam" id="PF00107">
    <property type="entry name" value="ADH_zinc_N"/>
    <property type="match status" value="1"/>
</dbReference>
<dbReference type="Gene3D" id="3.40.50.720">
    <property type="entry name" value="NAD(P)-binding Rossmann-like Domain"/>
    <property type="match status" value="1"/>
</dbReference>
<dbReference type="AlphaFoldDB" id="A0AAU8AQR5"/>
<sequence length="331" mass="35696">MRALQIDTYGDEDVVTSRDIPVPEIGPDEVLVRLGVSGINFMDIHTRQGKYRDSRTYEVSVPTTLGMEGGGIIEKVGRDVRDLHPGQRVVYCISWGSYADYAAVPARRVVPVPDELTLRRATTALFHGLTAHYLARDVGQLGPGVSCLVHSASGGIGQILVQMGVACGASVYATTSTSGKAEVARSRGASEVFGYEDFAARIREATGGRGVDVVFDPVGAPTFRQSLQALRRKGLMVAFGSVGGSVRDLDPIELGEAGSVFLTRPRLADHIASAEDIRRRADEVFSWLLSGELEISCAGEFGFDEVLEVHRRLENRQLVGKPLLSIDPAID</sequence>
<reference evidence="4" key="1">
    <citation type="submission" date="2023-02" db="EMBL/GenBank/DDBJ databases">
        <title>Description and genomic characterization of Salipiger bruguierae sp. nov., isolated from the sediment of mangrove plant Bruguiera sexangula.</title>
        <authorList>
            <person name="Long M."/>
        </authorList>
    </citation>
    <scope>NUCLEOTIDE SEQUENCE</scope>
    <source>
        <strain evidence="4">H15</strain>
        <plasmid evidence="4">unnamed2</plasmid>
    </source>
</reference>
<feature type="domain" description="Enoyl reductase (ER)" evidence="3">
    <location>
        <begin position="10"/>
        <end position="324"/>
    </location>
</feature>
<dbReference type="RefSeq" id="WP_353476212.1">
    <property type="nucleotide sequence ID" value="NZ_CP123387.1"/>
</dbReference>
<proteinExistence type="predicted"/>
<dbReference type="PANTHER" id="PTHR48106">
    <property type="entry name" value="QUINONE OXIDOREDUCTASE PIG3-RELATED"/>
    <property type="match status" value="1"/>
</dbReference>
<dbReference type="SUPFAM" id="SSF50129">
    <property type="entry name" value="GroES-like"/>
    <property type="match status" value="1"/>
</dbReference>
<dbReference type="PANTHER" id="PTHR48106:SF13">
    <property type="entry name" value="QUINONE OXIDOREDUCTASE-RELATED"/>
    <property type="match status" value="1"/>
</dbReference>
<dbReference type="CDD" id="cd05286">
    <property type="entry name" value="QOR2"/>
    <property type="match status" value="1"/>
</dbReference>
<dbReference type="InterPro" id="IPR047618">
    <property type="entry name" value="QOR-like"/>
</dbReference>
<geneLocation type="plasmid" evidence="4">
    <name>unnamed2</name>
</geneLocation>
<dbReference type="InterPro" id="IPR011032">
    <property type="entry name" value="GroES-like_sf"/>
</dbReference>